<protein>
    <submittedName>
        <fullName evidence="4">2',3'-cyclic-nucleotide 2'-phosphodiesterase (5'-nucleotidase family)</fullName>
    </submittedName>
</protein>
<dbReference type="Proteomes" id="UP000541352">
    <property type="component" value="Unassembled WGS sequence"/>
</dbReference>
<dbReference type="PANTHER" id="PTHR11575:SF24">
    <property type="entry name" value="5'-NUCLEOTIDASE"/>
    <property type="match status" value="1"/>
</dbReference>
<gene>
    <name evidence="4" type="ORF">FHS57_000200</name>
</gene>
<evidence type="ECO:0000256" key="2">
    <source>
        <dbReference type="SAM" id="SignalP"/>
    </source>
</evidence>
<comment type="caution">
    <text evidence="4">The sequence shown here is derived from an EMBL/GenBank/DDBJ whole genome shotgun (WGS) entry which is preliminary data.</text>
</comment>
<feature type="domain" description="5'-Nucleotidase C-terminal" evidence="3">
    <location>
        <begin position="71"/>
        <end position="211"/>
    </location>
</feature>
<dbReference type="GO" id="GO:0016787">
    <property type="term" value="F:hydrolase activity"/>
    <property type="evidence" value="ECO:0007669"/>
    <property type="project" value="InterPro"/>
</dbReference>
<dbReference type="AlphaFoldDB" id="A0A7W6ENB8"/>
<keyword evidence="5" id="KW-1185">Reference proteome</keyword>
<dbReference type="RefSeq" id="WP_183970995.1">
    <property type="nucleotide sequence ID" value="NZ_JACIBY010000001.1"/>
</dbReference>
<sequence length="253" mass="27724">MKKIVLPLALLALSLGACTRYFVGKPVKLQPIAVSDTVTAPSSALSQTVDKYLKPYHDTLDAQMTAVLTTSPRRLTKGTPESELGNLMADLFREMGQERFGKPIDVAVTNNGGIRTDLPQGNITLGKVYEVMPFDNDLVVLTLSGATMQKVIDYLAQRKEPQSGLKLVVDKATNKPKEVLIGGKPLNTEQTYTLITSDYMAMSSDLAPVVKNNQGYQALNYLMRDAMADYLRRKGKQGQAIDPKKDGRTTVVE</sequence>
<keyword evidence="2" id="KW-0732">Signal</keyword>
<dbReference type="Pfam" id="PF02872">
    <property type="entry name" value="5_nucleotid_C"/>
    <property type="match status" value="1"/>
</dbReference>
<dbReference type="InterPro" id="IPR008334">
    <property type="entry name" value="5'-Nucleotdase_C"/>
</dbReference>
<dbReference type="InterPro" id="IPR006179">
    <property type="entry name" value="5_nucleotidase/apyrase"/>
</dbReference>
<accession>A0A7W6ENB8</accession>
<reference evidence="4 5" key="1">
    <citation type="submission" date="2020-08" db="EMBL/GenBank/DDBJ databases">
        <title>Genomic Encyclopedia of Type Strains, Phase IV (KMG-IV): sequencing the most valuable type-strain genomes for metagenomic binning, comparative biology and taxonomic classification.</title>
        <authorList>
            <person name="Goeker M."/>
        </authorList>
    </citation>
    <scope>NUCLEOTIDE SEQUENCE [LARGE SCALE GENOMIC DNA]</scope>
    <source>
        <strain evidence="4 5">DSM 17976</strain>
    </source>
</reference>
<dbReference type="PROSITE" id="PS51257">
    <property type="entry name" value="PROKAR_LIPOPROTEIN"/>
    <property type="match status" value="1"/>
</dbReference>
<feature type="compositionally biased region" description="Basic and acidic residues" evidence="1">
    <location>
        <begin position="242"/>
        <end position="253"/>
    </location>
</feature>
<name>A0A7W6ENB8_9BACT</name>
<evidence type="ECO:0000256" key="1">
    <source>
        <dbReference type="SAM" id="MobiDB-lite"/>
    </source>
</evidence>
<dbReference type="PANTHER" id="PTHR11575">
    <property type="entry name" value="5'-NUCLEOTIDASE-RELATED"/>
    <property type="match status" value="1"/>
</dbReference>
<proteinExistence type="predicted"/>
<evidence type="ECO:0000259" key="3">
    <source>
        <dbReference type="Pfam" id="PF02872"/>
    </source>
</evidence>
<dbReference type="SUPFAM" id="SSF55816">
    <property type="entry name" value="5'-nucleotidase (syn. UDP-sugar hydrolase), C-terminal domain"/>
    <property type="match status" value="1"/>
</dbReference>
<feature type="region of interest" description="Disordered" evidence="1">
    <location>
        <begin position="234"/>
        <end position="253"/>
    </location>
</feature>
<dbReference type="Gene3D" id="3.90.780.10">
    <property type="entry name" value="5'-Nucleotidase, C-terminal domain"/>
    <property type="match status" value="1"/>
</dbReference>
<evidence type="ECO:0000313" key="4">
    <source>
        <dbReference type="EMBL" id="MBB3836218.1"/>
    </source>
</evidence>
<dbReference type="GO" id="GO:0009166">
    <property type="term" value="P:nucleotide catabolic process"/>
    <property type="evidence" value="ECO:0007669"/>
    <property type="project" value="InterPro"/>
</dbReference>
<feature type="chain" id="PRO_5030702285" evidence="2">
    <location>
        <begin position="20"/>
        <end position="253"/>
    </location>
</feature>
<dbReference type="InterPro" id="IPR036907">
    <property type="entry name" value="5'-Nucleotdase_C_sf"/>
</dbReference>
<feature type="signal peptide" evidence="2">
    <location>
        <begin position="1"/>
        <end position="19"/>
    </location>
</feature>
<evidence type="ECO:0000313" key="5">
    <source>
        <dbReference type="Proteomes" id="UP000541352"/>
    </source>
</evidence>
<organism evidence="4 5">
    <name type="scientific">Runella defluvii</name>
    <dbReference type="NCBI Taxonomy" id="370973"/>
    <lineage>
        <taxon>Bacteria</taxon>
        <taxon>Pseudomonadati</taxon>
        <taxon>Bacteroidota</taxon>
        <taxon>Cytophagia</taxon>
        <taxon>Cytophagales</taxon>
        <taxon>Spirosomataceae</taxon>
        <taxon>Runella</taxon>
    </lineage>
</organism>
<dbReference type="PRINTS" id="PR01607">
    <property type="entry name" value="APYRASEFAMLY"/>
</dbReference>
<dbReference type="EMBL" id="JACIBY010000001">
    <property type="protein sequence ID" value="MBB3836218.1"/>
    <property type="molecule type" value="Genomic_DNA"/>
</dbReference>